<name>A0A6J8EPS2_MYTCO</name>
<dbReference type="OrthoDB" id="6191532at2759"/>
<sequence>MRKLNSKFQEVKHKVDNLESIISIAIEKALEKTKEQFLADDNRIITVATQVDSSSWNEENTIRNLSNIVKSKSDKRSCDTEKFHIKNVEHKCIQLDLVAFPDVFKNPQNLRKAVKSLVHELVEAGELDTKIPGKLEINLAVKTPLTREKIAVVHSVFNKCKSLEESTETRIDVKTNSYDGISLLRN</sequence>
<keyword evidence="2" id="KW-1185">Reference proteome</keyword>
<dbReference type="Proteomes" id="UP000507470">
    <property type="component" value="Unassembled WGS sequence"/>
</dbReference>
<evidence type="ECO:0000313" key="1">
    <source>
        <dbReference type="EMBL" id="CAC5422468.1"/>
    </source>
</evidence>
<proteinExistence type="predicted"/>
<gene>
    <name evidence="1" type="ORF">MCOR_54516</name>
</gene>
<accession>A0A6J8EPS2</accession>
<protein>
    <submittedName>
        <fullName evidence="1">Uncharacterized protein</fullName>
    </submittedName>
</protein>
<dbReference type="AlphaFoldDB" id="A0A6J8EPS2"/>
<evidence type="ECO:0000313" key="2">
    <source>
        <dbReference type="Proteomes" id="UP000507470"/>
    </source>
</evidence>
<reference evidence="1 2" key="1">
    <citation type="submission" date="2020-06" db="EMBL/GenBank/DDBJ databases">
        <authorList>
            <person name="Li R."/>
            <person name="Bekaert M."/>
        </authorList>
    </citation>
    <scope>NUCLEOTIDE SEQUENCE [LARGE SCALE GENOMIC DNA]</scope>
    <source>
        <strain evidence="2">wild</strain>
    </source>
</reference>
<dbReference type="EMBL" id="CACVKT020009598">
    <property type="protein sequence ID" value="CAC5422468.1"/>
    <property type="molecule type" value="Genomic_DNA"/>
</dbReference>
<organism evidence="1 2">
    <name type="scientific">Mytilus coruscus</name>
    <name type="common">Sea mussel</name>
    <dbReference type="NCBI Taxonomy" id="42192"/>
    <lineage>
        <taxon>Eukaryota</taxon>
        <taxon>Metazoa</taxon>
        <taxon>Spiralia</taxon>
        <taxon>Lophotrochozoa</taxon>
        <taxon>Mollusca</taxon>
        <taxon>Bivalvia</taxon>
        <taxon>Autobranchia</taxon>
        <taxon>Pteriomorphia</taxon>
        <taxon>Mytilida</taxon>
        <taxon>Mytiloidea</taxon>
        <taxon>Mytilidae</taxon>
        <taxon>Mytilinae</taxon>
        <taxon>Mytilus</taxon>
    </lineage>
</organism>